<reference evidence="3" key="1">
    <citation type="submission" date="2017-10" db="EMBL/GenBank/DDBJ databases">
        <title>Rapid genome shrinkage in a self-fertile nematode reveals novel sperm competition proteins.</title>
        <authorList>
            <person name="Yin D."/>
            <person name="Schwarz E.M."/>
            <person name="Thomas C.G."/>
            <person name="Felde R.L."/>
            <person name="Korf I.F."/>
            <person name="Cutter A.D."/>
            <person name="Schartner C.M."/>
            <person name="Ralston E.J."/>
            <person name="Meyer B.J."/>
            <person name="Haag E.S."/>
        </authorList>
    </citation>
    <scope>NUCLEOTIDE SEQUENCE [LARGE SCALE GENOMIC DNA]</scope>
    <source>
        <strain evidence="3">JU1422</strain>
    </source>
</reference>
<evidence type="ECO:0000313" key="3">
    <source>
        <dbReference type="Proteomes" id="UP000230233"/>
    </source>
</evidence>
<name>A0A2G5VMG7_9PELO</name>
<dbReference type="Proteomes" id="UP000230233">
    <property type="component" value="Chromosome I"/>
</dbReference>
<feature type="chain" id="PRO_5013909086" evidence="1">
    <location>
        <begin position="21"/>
        <end position="69"/>
    </location>
</feature>
<keyword evidence="1" id="KW-0732">Signal</keyword>
<keyword evidence="3" id="KW-1185">Reference proteome</keyword>
<evidence type="ECO:0000256" key="1">
    <source>
        <dbReference type="SAM" id="SignalP"/>
    </source>
</evidence>
<protein>
    <submittedName>
        <fullName evidence="2">Uncharacterized protein</fullName>
    </submittedName>
</protein>
<proteinExistence type="predicted"/>
<accession>A0A2G5VMG7</accession>
<dbReference type="AlphaFoldDB" id="A0A2G5VMG7"/>
<organism evidence="2 3">
    <name type="scientific">Caenorhabditis nigoni</name>
    <dbReference type="NCBI Taxonomy" id="1611254"/>
    <lineage>
        <taxon>Eukaryota</taxon>
        <taxon>Metazoa</taxon>
        <taxon>Ecdysozoa</taxon>
        <taxon>Nematoda</taxon>
        <taxon>Chromadorea</taxon>
        <taxon>Rhabditida</taxon>
        <taxon>Rhabditina</taxon>
        <taxon>Rhabditomorpha</taxon>
        <taxon>Rhabditoidea</taxon>
        <taxon>Rhabditidae</taxon>
        <taxon>Peloderinae</taxon>
        <taxon>Caenorhabditis</taxon>
    </lineage>
</organism>
<gene>
    <name evidence="2" type="primary">Cnig_chr_I.g2864</name>
    <name evidence="2" type="ORF">B9Z55_002864</name>
</gene>
<evidence type="ECO:0000313" key="2">
    <source>
        <dbReference type="EMBL" id="PIC52978.1"/>
    </source>
</evidence>
<feature type="signal peptide" evidence="1">
    <location>
        <begin position="1"/>
        <end position="20"/>
    </location>
</feature>
<comment type="caution">
    <text evidence="2">The sequence shown here is derived from an EMBL/GenBank/DDBJ whole genome shotgun (WGS) entry which is preliminary data.</text>
</comment>
<dbReference type="EMBL" id="PDUG01000001">
    <property type="protein sequence ID" value="PIC52978.1"/>
    <property type="molecule type" value="Genomic_DNA"/>
</dbReference>
<sequence length="69" mass="8480">MLFYFHFFVLSILRMKIIFQVPNDLHTTCFFRIFQPKGKINEKQEFANRKRNIKTRVECTRRVSKQLVK</sequence>